<evidence type="ECO:0000313" key="3">
    <source>
        <dbReference type="Proteomes" id="UP000522663"/>
    </source>
</evidence>
<dbReference type="GO" id="GO:0034451">
    <property type="term" value="C:centriolar satellite"/>
    <property type="evidence" value="ECO:0007669"/>
    <property type="project" value="TreeGrafter"/>
</dbReference>
<dbReference type="AlphaFoldDB" id="A0A7K9YRV7"/>
<comment type="caution">
    <text evidence="2">The sequence shown here is derived from an EMBL/GenBank/DDBJ whole genome shotgun (WGS) entry which is preliminary data.</text>
</comment>
<feature type="non-terminal residue" evidence="2">
    <location>
        <position position="968"/>
    </location>
</feature>
<gene>
    <name evidence="2" type="ORF">ODOGUJ_R09370</name>
</gene>
<dbReference type="GO" id="GO:0007099">
    <property type="term" value="P:centriole replication"/>
    <property type="evidence" value="ECO:0007669"/>
    <property type="project" value="InterPro"/>
</dbReference>
<feature type="non-terminal residue" evidence="2">
    <location>
        <position position="1"/>
    </location>
</feature>
<evidence type="ECO:0000256" key="1">
    <source>
        <dbReference type="SAM" id="MobiDB-lite"/>
    </source>
</evidence>
<feature type="region of interest" description="Disordered" evidence="1">
    <location>
        <begin position="379"/>
        <end position="408"/>
    </location>
</feature>
<keyword evidence="3" id="KW-1185">Reference proteome</keyword>
<dbReference type="InterPro" id="IPR031447">
    <property type="entry name" value="MNR"/>
</dbReference>
<reference evidence="2 3" key="1">
    <citation type="submission" date="2019-09" db="EMBL/GenBank/DDBJ databases">
        <title>Bird 10,000 Genomes (B10K) Project - Family phase.</title>
        <authorList>
            <person name="Zhang G."/>
        </authorList>
    </citation>
    <scope>NUCLEOTIDE SEQUENCE [LARGE SCALE GENOMIC DNA]</scope>
    <source>
        <strain evidence="2">B10K-DU-001-53</strain>
        <tissue evidence="2">Muscle</tissue>
    </source>
</reference>
<dbReference type="OrthoDB" id="10072648at2759"/>
<dbReference type="Pfam" id="PF15718">
    <property type="entry name" value="MNR"/>
    <property type="match status" value="1"/>
</dbReference>
<accession>A0A7K9YRV7</accession>
<dbReference type="Proteomes" id="UP000522663">
    <property type="component" value="Unassembled WGS sequence"/>
</dbReference>
<dbReference type="EMBL" id="VXAB01008911">
    <property type="protein sequence ID" value="NXJ11719.1"/>
    <property type="molecule type" value="Genomic_DNA"/>
</dbReference>
<sequence>MGPSKPSLSDAPLAPATQLYQSEAKSVQTQLQFNRNVPAVPENLSLRFSNPHPITIEKLKLSDDQRNLAGSDDLSVRSSGMFSVISEERLKLAIHLAKRDVKQRHLEKQVKQQVFGNAVNKSLLTQKSHEQKDKGSECLGKKNVLKSQTLLKYQQKLVQPSKMETTTSGTKVYLYTPNERMLMPAVLGSSLTHKTKPGPKTNVKIKENKNTLEIQRLQKELRSCVQKIEDLTKKERDEEHLDADEEQRACTRRQKQAARSAQMLYVLQQQVKEIEDDLEKLSPHKIKHTKKSQAVSRLAAAHRGAIRALQAFTNQFTDQTGQWIPTHYKELGSLIRQLSLCSAKLELDSSTSDVIIDILMQVEGLISLLEKKQMPKKMKKRLSASHGKSPVNAESFPARKQLTSPKGENKPLIVKEQYGQEPGKSPAARGLLIDKHQHVAEISAVQKMNNHSHILHEKLQEGNDLPILERDTILQGSLDALMGSKAVKKDPILQSVSLKKKDVLLPAKSQGMPKSLKLRQVQPQGKHARFQETTIAFQLKENKRFVKESSIPWVPPNPTSPPASPKRGLVHATWEKTLSLCFSWIISECRQQVTGQNSRQSTDSVHNMQNGCSLAMLVPAIMVLETHQLISLQFDRVKSNNNILAWREAGASRRTKVLTDLNRGEMKEVEKLRSQDASATQCADRVDKAVWEHLELPLDGAQVINISLGTNCHLKSPSIINRLSTHAAEKVAANADILCEKILDDLLEDTAQELWNMEQHKRLQAEILFVADSSSLETMLQRMEEIEKHQETICRRFTQIVYSDSEFRAQEDKMGLQMALTAHIPTSPHSIQITKSTRQTESENDILFEKLFYDKGTDEKEETQEKLLSGNDILQPLSQDSVQKEPCVSFSVTKHMLQSILDYNSKYKLHLKLIFHEAVGSFNPWQIAESLAEELTEEALFDVAAELQVVCEDYAEAVFTSEFLQPAQ</sequence>
<evidence type="ECO:0000313" key="2">
    <source>
        <dbReference type="EMBL" id="NXJ11719.1"/>
    </source>
</evidence>
<proteinExistence type="predicted"/>
<name>A0A7K9YRV7_9GALL</name>
<dbReference type="PANTHER" id="PTHR15732">
    <property type="entry name" value="PROTEIN MOONRAKER"/>
    <property type="match status" value="1"/>
</dbReference>
<organism evidence="2 3">
    <name type="scientific">Odontophorus gujanensis</name>
    <name type="common">marbled wood quail</name>
    <dbReference type="NCBI Taxonomy" id="886794"/>
    <lineage>
        <taxon>Eukaryota</taxon>
        <taxon>Metazoa</taxon>
        <taxon>Chordata</taxon>
        <taxon>Craniata</taxon>
        <taxon>Vertebrata</taxon>
        <taxon>Euteleostomi</taxon>
        <taxon>Archelosauria</taxon>
        <taxon>Archosauria</taxon>
        <taxon>Dinosauria</taxon>
        <taxon>Saurischia</taxon>
        <taxon>Theropoda</taxon>
        <taxon>Coelurosauria</taxon>
        <taxon>Aves</taxon>
        <taxon>Neognathae</taxon>
        <taxon>Galloanserae</taxon>
        <taxon>Galliformes</taxon>
        <taxon>Odontophoridae</taxon>
        <taxon>Odontophorus</taxon>
    </lineage>
</organism>
<dbReference type="GO" id="GO:0071539">
    <property type="term" value="P:protein localization to centrosome"/>
    <property type="evidence" value="ECO:0007669"/>
    <property type="project" value="TreeGrafter"/>
</dbReference>
<dbReference type="PANTHER" id="PTHR15732:SF4">
    <property type="entry name" value="PROTEIN MOONRAKER"/>
    <property type="match status" value="1"/>
</dbReference>
<protein>
    <submittedName>
        <fullName evidence="2">MOONR protein</fullName>
    </submittedName>
</protein>